<feature type="binding site" evidence="4">
    <location>
        <begin position="303"/>
        <end position="307"/>
    </location>
    <ligand>
        <name>AMP</name>
        <dbReference type="ChEBI" id="CHEBI:456215"/>
    </ligand>
</feature>
<evidence type="ECO:0000256" key="6">
    <source>
        <dbReference type="RuleBase" id="RU363067"/>
    </source>
</evidence>
<feature type="binding site" evidence="5">
    <location>
        <position position="344"/>
    </location>
    <ligand>
        <name>Zn(2+)</name>
        <dbReference type="ChEBI" id="CHEBI:29105"/>
        <label>1</label>
    </ligand>
</feature>
<accession>A0AA86U501</accession>
<dbReference type="PROSITE" id="PS51845">
    <property type="entry name" value="PDEASE_I_2"/>
    <property type="match status" value="1"/>
</dbReference>
<evidence type="ECO:0000256" key="3">
    <source>
        <dbReference type="PIRSR" id="PIRSR623088-1"/>
    </source>
</evidence>
<evidence type="ECO:0000313" key="9">
    <source>
        <dbReference type="EMBL" id="CAL6068893.1"/>
    </source>
</evidence>
<dbReference type="EC" id="3.1.4.-" evidence="6"/>
<feature type="binding site" evidence="5">
    <location>
        <position position="344"/>
    </location>
    <ligand>
        <name>Zn(2+)</name>
        <dbReference type="ChEBI" id="CHEBI:29105"/>
        <label>2</label>
    </ligand>
</feature>
<dbReference type="SMART" id="SM00471">
    <property type="entry name" value="HDc"/>
    <property type="match status" value="1"/>
</dbReference>
<proteinExistence type="inferred from homology"/>
<keyword evidence="2 6" id="KW-0378">Hydrolase</keyword>
<dbReference type="SUPFAM" id="SSF109604">
    <property type="entry name" value="HD-domain/PDEase-like"/>
    <property type="match status" value="1"/>
</dbReference>
<dbReference type="PROSITE" id="PS00126">
    <property type="entry name" value="PDEASE_I_1"/>
    <property type="match status" value="1"/>
</dbReference>
<evidence type="ECO:0000259" key="7">
    <source>
        <dbReference type="PROSITE" id="PS51845"/>
    </source>
</evidence>
<evidence type="ECO:0000256" key="4">
    <source>
        <dbReference type="PIRSR" id="PIRSR623088-2"/>
    </source>
</evidence>
<evidence type="ECO:0000256" key="2">
    <source>
        <dbReference type="ARBA" id="ARBA00022801"/>
    </source>
</evidence>
<dbReference type="EMBL" id="CAXDID020000275">
    <property type="protein sequence ID" value="CAL6068893.1"/>
    <property type="molecule type" value="Genomic_DNA"/>
</dbReference>
<evidence type="ECO:0000256" key="5">
    <source>
        <dbReference type="PIRSR" id="PIRSR623088-3"/>
    </source>
</evidence>
<comment type="caution">
    <text evidence="8">The sequence shown here is derived from an EMBL/GenBank/DDBJ whole genome shotgun (WGS) entry which is preliminary data.</text>
</comment>
<reference evidence="9 10" key="2">
    <citation type="submission" date="2024-07" db="EMBL/GenBank/DDBJ databases">
        <authorList>
            <person name="Akdeniz Z."/>
        </authorList>
    </citation>
    <scope>NUCLEOTIDE SEQUENCE [LARGE SCALE GENOMIC DNA]</scope>
</reference>
<feature type="binding site" evidence="5">
    <location>
        <position position="458"/>
    </location>
    <ligand>
        <name>Zn(2+)</name>
        <dbReference type="ChEBI" id="CHEBI:29105"/>
        <label>1</label>
    </ligand>
</feature>
<dbReference type="EMBL" id="CATOUU010000709">
    <property type="protein sequence ID" value="CAI9942910.1"/>
    <property type="molecule type" value="Genomic_DNA"/>
</dbReference>
<protein>
    <recommendedName>
        <fullName evidence="6">Phosphodiesterase</fullName>
        <ecNumber evidence="6">3.1.4.-</ecNumber>
    </recommendedName>
</protein>
<dbReference type="InterPro" id="IPR036971">
    <property type="entry name" value="PDEase_catalytic_dom_sf"/>
</dbReference>
<dbReference type="PRINTS" id="PR00387">
    <property type="entry name" value="PDIESTERASE1"/>
</dbReference>
<dbReference type="Pfam" id="PF00233">
    <property type="entry name" value="PDEase_I"/>
    <property type="match status" value="1"/>
</dbReference>
<keyword evidence="10" id="KW-1185">Reference proteome</keyword>
<feature type="domain" description="PDEase" evidence="7">
    <location>
        <begin position="211"/>
        <end position="552"/>
    </location>
</feature>
<dbReference type="AlphaFoldDB" id="A0AA86U501"/>
<dbReference type="InterPro" id="IPR003607">
    <property type="entry name" value="HD/PDEase_dom"/>
</dbReference>
<evidence type="ECO:0000313" key="10">
    <source>
        <dbReference type="Proteomes" id="UP001642409"/>
    </source>
</evidence>
<comment type="similarity">
    <text evidence="6">Belongs to the cyclic nucleotide phosphodiesterase family.</text>
</comment>
<evidence type="ECO:0000256" key="1">
    <source>
        <dbReference type="ARBA" id="ARBA00022723"/>
    </source>
</evidence>
<keyword evidence="1 5" id="KW-0479">Metal-binding</keyword>
<dbReference type="InterPro" id="IPR023088">
    <property type="entry name" value="PDEase"/>
</dbReference>
<dbReference type="GO" id="GO:0046872">
    <property type="term" value="F:metal ion binding"/>
    <property type="evidence" value="ECO:0007669"/>
    <property type="project" value="UniProtKB-KW"/>
</dbReference>
<name>A0AA86U501_9EUKA</name>
<sequence>MKNISKDAQAYLKKVISLQLAKECLPLQSMIASHYGIHTAPYNFQQTVENVIQQTFRILFIELNRISPLITMEALQRVVTNNPLQIYYKLPYTKSATNSYLISLLLTQNLTAEERRKNQIVALSDLVFCDLKDFREEQGLQQLMCEVFNEPQFQENLGDLKNSSTGMNLEETPSFEKHESLNSVYEDYFANRYPKQLNVQNKDVYFVLTQEEEKLMRLLDQTLEEWVDEKPTTELAKYVSTHFDSLSFDARHMNQLTNNNALLAVTYLTVKKLGLDVLIGINITNFFRFLVTLQQSYNPSLYHNSIHAADVTQMSYVMIKQELSSKYFGPKDFIAVVLACACHDLGHSGVDNPFIHKQKTKLHCVFPDVGPLEQIHASLGFQLIIDHNFYPVGLRELRIKFLELVLSTDMTFHFQFVDKLKAVDPLVIQKFCANKLKNIQAITLLKWLRLKMIVKLADISNPCRPVQQAEYWAYCYVTENRGIGSLKGPANDVQDYTKHSICQSQIGFINFVLKPFMQLILKLLGDQAGVITEMNQNMETVFKIWEERKKNDWKGDF</sequence>
<gene>
    <name evidence="8" type="ORF">HINF_LOCUS30555</name>
    <name evidence="9" type="ORF">HINF_LOCUS53719</name>
</gene>
<dbReference type="PANTHER" id="PTHR11347">
    <property type="entry name" value="CYCLIC NUCLEOTIDE PHOSPHODIESTERASE"/>
    <property type="match status" value="1"/>
</dbReference>
<feature type="binding site" evidence="4">
    <location>
        <position position="505"/>
    </location>
    <ligand>
        <name>AMP</name>
        <dbReference type="ChEBI" id="CHEBI:456215"/>
    </ligand>
</feature>
<dbReference type="GO" id="GO:0004114">
    <property type="term" value="F:3',5'-cyclic-nucleotide phosphodiesterase activity"/>
    <property type="evidence" value="ECO:0007669"/>
    <property type="project" value="InterPro"/>
</dbReference>
<reference evidence="8" key="1">
    <citation type="submission" date="2023-06" db="EMBL/GenBank/DDBJ databases">
        <authorList>
            <person name="Kurt Z."/>
        </authorList>
    </citation>
    <scope>NUCLEOTIDE SEQUENCE</scope>
</reference>
<evidence type="ECO:0000313" key="8">
    <source>
        <dbReference type="EMBL" id="CAI9942910.1"/>
    </source>
</evidence>
<feature type="binding site" evidence="5">
    <location>
        <position position="343"/>
    </location>
    <ligand>
        <name>Zn(2+)</name>
        <dbReference type="ChEBI" id="CHEBI:29105"/>
        <label>1</label>
    </ligand>
</feature>
<feature type="active site" description="Proton donor" evidence="3">
    <location>
        <position position="303"/>
    </location>
</feature>
<dbReference type="CDD" id="cd00077">
    <property type="entry name" value="HDc"/>
    <property type="match status" value="1"/>
</dbReference>
<dbReference type="GO" id="GO:0007165">
    <property type="term" value="P:signal transduction"/>
    <property type="evidence" value="ECO:0007669"/>
    <property type="project" value="InterPro"/>
</dbReference>
<feature type="binding site" evidence="4">
    <location>
        <position position="458"/>
    </location>
    <ligand>
        <name>AMP</name>
        <dbReference type="ChEBI" id="CHEBI:456215"/>
    </ligand>
</feature>
<dbReference type="InterPro" id="IPR023174">
    <property type="entry name" value="PDEase_CS"/>
</dbReference>
<dbReference type="Proteomes" id="UP001642409">
    <property type="component" value="Unassembled WGS sequence"/>
</dbReference>
<dbReference type="Gene3D" id="1.10.1300.10">
    <property type="entry name" value="3'5'-cyclic nucleotide phosphodiesterase, catalytic domain"/>
    <property type="match status" value="1"/>
</dbReference>
<comment type="cofactor">
    <cofactor evidence="6">
        <name>a divalent metal cation</name>
        <dbReference type="ChEBI" id="CHEBI:60240"/>
    </cofactor>
    <text evidence="6">Binds 2 divalent metal cations per subunit. Site 1 may preferentially bind zinc ions, while site 2 has a preference for magnesium and/or manganese ions.</text>
</comment>
<organism evidence="8">
    <name type="scientific">Hexamita inflata</name>
    <dbReference type="NCBI Taxonomy" id="28002"/>
    <lineage>
        <taxon>Eukaryota</taxon>
        <taxon>Metamonada</taxon>
        <taxon>Diplomonadida</taxon>
        <taxon>Hexamitidae</taxon>
        <taxon>Hexamitinae</taxon>
        <taxon>Hexamita</taxon>
    </lineage>
</organism>
<feature type="binding site" evidence="4">
    <location>
        <position position="344"/>
    </location>
    <ligand>
        <name>AMP</name>
        <dbReference type="ChEBI" id="CHEBI:456215"/>
    </ligand>
</feature>
<feature type="binding site" evidence="5">
    <location>
        <position position="307"/>
    </location>
    <ligand>
        <name>Zn(2+)</name>
        <dbReference type="ChEBI" id="CHEBI:29105"/>
        <label>1</label>
    </ligand>
</feature>
<dbReference type="InterPro" id="IPR002073">
    <property type="entry name" value="PDEase_catalytic_dom"/>
</dbReference>